<evidence type="ECO:0000256" key="1">
    <source>
        <dbReference type="SAM" id="MobiDB-lite"/>
    </source>
</evidence>
<dbReference type="RefSeq" id="WP_201072807.1">
    <property type="nucleotide sequence ID" value="NZ_CP067420.1"/>
</dbReference>
<evidence type="ECO:0000313" key="3">
    <source>
        <dbReference type="Proteomes" id="UP000595197"/>
    </source>
</evidence>
<evidence type="ECO:0000313" key="2">
    <source>
        <dbReference type="EMBL" id="QQP88221.1"/>
    </source>
</evidence>
<gene>
    <name evidence="2" type="ORF">IGS68_19485</name>
</gene>
<accession>A0ABX7B1R2</accession>
<name>A0ABX7B1R2_9PROT</name>
<proteinExistence type="predicted"/>
<feature type="region of interest" description="Disordered" evidence="1">
    <location>
        <begin position="34"/>
        <end position="53"/>
    </location>
</feature>
<reference evidence="2" key="1">
    <citation type="submission" date="2021-02" db="EMBL/GenBank/DDBJ databases">
        <title>Skermanella TT6 skin isolate.</title>
        <authorList>
            <person name="Lee K."/>
            <person name="Ganzorig M."/>
        </authorList>
    </citation>
    <scope>NUCLEOTIDE SEQUENCE</scope>
    <source>
        <strain evidence="2">TT6</strain>
    </source>
</reference>
<keyword evidence="3" id="KW-1185">Reference proteome</keyword>
<protein>
    <submittedName>
        <fullName evidence="2">Uncharacterized protein</fullName>
    </submittedName>
</protein>
<dbReference type="Proteomes" id="UP000595197">
    <property type="component" value="Chromosome"/>
</dbReference>
<dbReference type="EMBL" id="CP067420">
    <property type="protein sequence ID" value="QQP88221.1"/>
    <property type="molecule type" value="Genomic_DNA"/>
</dbReference>
<organism evidence="2 3">
    <name type="scientific">Skermanella cutis</name>
    <dbReference type="NCBI Taxonomy" id="2775420"/>
    <lineage>
        <taxon>Bacteria</taxon>
        <taxon>Pseudomonadati</taxon>
        <taxon>Pseudomonadota</taxon>
        <taxon>Alphaproteobacteria</taxon>
        <taxon>Rhodospirillales</taxon>
        <taxon>Azospirillaceae</taxon>
        <taxon>Skermanella</taxon>
    </lineage>
</organism>
<sequence>MMNKLRDLIGRLRQALRERAHVMSELDKAEGDLDRSLRRYGKPPRRRGSDEEE</sequence>